<keyword evidence="1" id="KW-0489">Methyltransferase</keyword>
<dbReference type="PANTHER" id="PTHR10867">
    <property type="entry name" value="NNMT/PNMT/TEMT FAMILY MEMBER"/>
    <property type="match status" value="1"/>
</dbReference>
<proteinExistence type="predicted"/>
<dbReference type="PROSITE" id="PS51681">
    <property type="entry name" value="SAM_MT_NNMT_PNMT_TEMT"/>
    <property type="match status" value="1"/>
</dbReference>
<dbReference type="EMBL" id="JAAIFS010000002">
    <property type="protein sequence ID" value="NEV86949.1"/>
    <property type="molecule type" value="Genomic_DNA"/>
</dbReference>
<accession>A0A6B3QFU6</accession>
<comment type="caution">
    <text evidence="4">The sequence shown here is derived from an EMBL/GenBank/DDBJ whole genome shotgun (WGS) entry which is preliminary data.</text>
</comment>
<keyword evidence="3" id="KW-0949">S-adenosyl-L-methionine</keyword>
<dbReference type="RefSeq" id="WP_164458215.1">
    <property type="nucleotide sequence ID" value="NZ_JAAIFS010000002.1"/>
</dbReference>
<evidence type="ECO:0000256" key="1">
    <source>
        <dbReference type="ARBA" id="ARBA00022603"/>
    </source>
</evidence>
<dbReference type="GO" id="GO:0008168">
    <property type="term" value="F:methyltransferase activity"/>
    <property type="evidence" value="ECO:0007669"/>
    <property type="project" value="UniProtKB-KW"/>
</dbReference>
<protein>
    <recommendedName>
        <fullName evidence="5">Methyltransferase</fullName>
    </recommendedName>
</protein>
<dbReference type="AlphaFoldDB" id="A0A6B3QFU6"/>
<evidence type="ECO:0000256" key="2">
    <source>
        <dbReference type="ARBA" id="ARBA00022679"/>
    </source>
</evidence>
<sequence>MERGRVTMDRNADAPWSKFDPEVYVDNNYRTPLEVDLLIVRLMRDYFTRCFEGAPPRSARGIDVGAGANLYPALSMLPWCEKLLLLEYAHPNVEYLEKQISPAGYDIAWDPFWDELRKVPAYAAVEPRGRVGEVVRVERGNLFDLEGGDRRWSLGTMFFVADSMSEAPEEFHRGVRCFMNALGEGAPFAAAFMKESVGYRVGEHDYPAYRVNEETVRLSLEPFTAELEIHDLHHSVRPGHEGMLLALGRRNSAIAAP</sequence>
<reference evidence="4" key="1">
    <citation type="journal article" date="2020" name="Microorganisms">
        <title>Isolation, Genomic and Metabolomic Characterization of Streptomyces tendae VITAKN with Quorum Sensing Inhibitory Activity from Southern India.</title>
        <authorList>
            <person name="Ishaque N.M."/>
            <person name="Burgsdorf I."/>
            <person name="Limlingan Malit J.J."/>
            <person name="Saha S."/>
            <person name="Teta R."/>
            <person name="Ewe D."/>
            <person name="Kannabiran K."/>
            <person name="Hrouzek P."/>
            <person name="Steindler L."/>
            <person name="Costantino V."/>
            <person name="Saurav K."/>
        </authorList>
    </citation>
    <scope>NUCLEOTIDE SEQUENCE</scope>
    <source>
        <strain evidence="4">VITAKN</strain>
    </source>
</reference>
<dbReference type="NCBIfam" id="NF040568">
    <property type="entry name" value="SCO2525_fam"/>
    <property type="match status" value="1"/>
</dbReference>
<evidence type="ECO:0000313" key="4">
    <source>
        <dbReference type="EMBL" id="NEV86949.1"/>
    </source>
</evidence>
<dbReference type="GO" id="GO:0032259">
    <property type="term" value="P:methylation"/>
    <property type="evidence" value="ECO:0007669"/>
    <property type="project" value="UniProtKB-KW"/>
</dbReference>
<dbReference type="Pfam" id="PF01234">
    <property type="entry name" value="NNMT_PNMT_TEMT"/>
    <property type="match status" value="1"/>
</dbReference>
<gene>
    <name evidence="4" type="ORF">GUR47_09775</name>
</gene>
<evidence type="ECO:0008006" key="5">
    <source>
        <dbReference type="Google" id="ProtNLM"/>
    </source>
</evidence>
<keyword evidence="2" id="KW-0808">Transferase</keyword>
<dbReference type="InterPro" id="IPR000940">
    <property type="entry name" value="NNMT_TEMT_trans"/>
</dbReference>
<dbReference type="InterPro" id="IPR029063">
    <property type="entry name" value="SAM-dependent_MTases_sf"/>
</dbReference>
<organism evidence="4">
    <name type="scientific">Streptomyces tendae</name>
    <dbReference type="NCBI Taxonomy" id="1932"/>
    <lineage>
        <taxon>Bacteria</taxon>
        <taxon>Bacillati</taxon>
        <taxon>Actinomycetota</taxon>
        <taxon>Actinomycetes</taxon>
        <taxon>Kitasatosporales</taxon>
        <taxon>Streptomycetaceae</taxon>
        <taxon>Streptomyces</taxon>
    </lineage>
</organism>
<dbReference type="PANTHER" id="PTHR10867:SF17">
    <property type="entry name" value="NICOTINAMIDE N-METHYLTRANSFERASE"/>
    <property type="match status" value="1"/>
</dbReference>
<evidence type="ECO:0000256" key="3">
    <source>
        <dbReference type="ARBA" id="ARBA00022691"/>
    </source>
</evidence>
<name>A0A6B3QFU6_STRTE</name>
<dbReference type="SUPFAM" id="SSF53335">
    <property type="entry name" value="S-adenosyl-L-methionine-dependent methyltransferases"/>
    <property type="match status" value="1"/>
</dbReference>
<dbReference type="Gene3D" id="3.40.50.150">
    <property type="entry name" value="Vaccinia Virus protein VP39"/>
    <property type="match status" value="1"/>
</dbReference>